<feature type="transmembrane region" description="Helical" evidence="1">
    <location>
        <begin position="337"/>
        <end position="355"/>
    </location>
</feature>
<sequence length="582" mass="64357">MDERYNVGSLIEELSYGKQFEAEDSLIQRPVQIFRFERPSGNATEWQETFGHLSSELATIAHPGLPIIYDHGVDDEGPYLIRQLQESTDINHHLVQNGAFSEYEGWELAHQLLEIFDAARTSGNFHGALDPMHVRFMSRPSGAKRFTITDYGLAEIYNQINGSSDFLGAPYLISPEQAKGEKANEASQVYAIGQLIFHALSGGHPWLETPIDEVKQFVLENPLGPIIDYNPSVPEGFSNWLQQMTAVDPAERFSSYEEATQHLPQPIQSAPVPISASTATVAQSVAAARVVTSTQAIHPAEQHITTAAEDFAAKKAAEDEVKKQEIAQKISIIKNPMVLGGIGVVLILLIVVIAMSGGDDDSSNTVAVPVIEESPVSIPQLGLVSFMDFNNGSVQDPKNDDFSLEALKNRPSFSNNGLSGKALVIDRSHYFRLPIAGTPLADRSKDFTISFWMKSGSSHSSKLAMISRKPWKRGSNEPFEGNDQFWQWTPDNNTSLQTSSWSMVTVVFTTYDKSISLYLNGNSMGNSSNDSQTVNSHIYIGCDSNENFLHKTPMVIDDLAIWDRSLNQNEIEKMYEASISYN</sequence>
<proteinExistence type="predicted"/>
<dbReference type="InterPro" id="IPR000719">
    <property type="entry name" value="Prot_kinase_dom"/>
</dbReference>
<dbReference type="PANTHER" id="PTHR24362:SF309">
    <property type="entry name" value="PROTEIN KINASE DOMAIN-CONTAINING PROTEIN"/>
    <property type="match status" value="1"/>
</dbReference>
<evidence type="ECO:0000259" key="2">
    <source>
        <dbReference type="PROSITE" id="PS50011"/>
    </source>
</evidence>
<evidence type="ECO:0000256" key="1">
    <source>
        <dbReference type="SAM" id="Phobius"/>
    </source>
</evidence>
<dbReference type="PANTHER" id="PTHR24362">
    <property type="entry name" value="SERINE/THREONINE-PROTEIN KINASE NEK"/>
    <property type="match status" value="1"/>
</dbReference>
<reference evidence="4" key="1">
    <citation type="journal article" date="2019" name="Int. J. Syst. Evol. Microbiol.">
        <title>The Global Catalogue of Microorganisms (GCM) 10K type strain sequencing project: providing services to taxonomists for standard genome sequencing and annotation.</title>
        <authorList>
            <consortium name="The Broad Institute Genomics Platform"/>
            <consortium name="The Broad Institute Genome Sequencing Center for Infectious Disease"/>
            <person name="Wu L."/>
            <person name="Ma J."/>
        </authorList>
    </citation>
    <scope>NUCLEOTIDE SEQUENCE [LARGE SCALE GENOMIC DNA]</scope>
    <source>
        <strain evidence="4">JCM 16545</strain>
    </source>
</reference>
<keyword evidence="1" id="KW-0472">Membrane</keyword>
<keyword evidence="4" id="KW-1185">Reference proteome</keyword>
<organism evidence="3 4">
    <name type="scientific">Rubritalea spongiae</name>
    <dbReference type="NCBI Taxonomy" id="430797"/>
    <lineage>
        <taxon>Bacteria</taxon>
        <taxon>Pseudomonadati</taxon>
        <taxon>Verrucomicrobiota</taxon>
        <taxon>Verrucomicrobiia</taxon>
        <taxon>Verrucomicrobiales</taxon>
        <taxon>Rubritaleaceae</taxon>
        <taxon>Rubritalea</taxon>
    </lineage>
</organism>
<keyword evidence="1" id="KW-0812">Transmembrane</keyword>
<dbReference type="SUPFAM" id="SSF56112">
    <property type="entry name" value="Protein kinase-like (PK-like)"/>
    <property type="match status" value="1"/>
</dbReference>
<dbReference type="Gene3D" id="3.30.200.20">
    <property type="entry name" value="Phosphorylase Kinase, domain 1"/>
    <property type="match status" value="1"/>
</dbReference>
<keyword evidence="1" id="KW-1133">Transmembrane helix</keyword>
<feature type="domain" description="Protein kinase" evidence="2">
    <location>
        <begin position="5"/>
        <end position="268"/>
    </location>
</feature>
<dbReference type="EMBL" id="JBHUJC010000026">
    <property type="protein sequence ID" value="MFD2276659.1"/>
    <property type="molecule type" value="Genomic_DNA"/>
</dbReference>
<dbReference type="Pfam" id="PF13385">
    <property type="entry name" value="Laminin_G_3"/>
    <property type="match status" value="1"/>
</dbReference>
<evidence type="ECO:0000313" key="3">
    <source>
        <dbReference type="EMBL" id="MFD2276659.1"/>
    </source>
</evidence>
<dbReference type="InterPro" id="IPR011009">
    <property type="entry name" value="Kinase-like_dom_sf"/>
</dbReference>
<dbReference type="InterPro" id="IPR013320">
    <property type="entry name" value="ConA-like_dom_sf"/>
</dbReference>
<accession>A0ABW5E8E4</accession>
<dbReference type="SUPFAM" id="SSF49899">
    <property type="entry name" value="Concanavalin A-like lectins/glucanases"/>
    <property type="match status" value="1"/>
</dbReference>
<dbReference type="RefSeq" id="WP_377094607.1">
    <property type="nucleotide sequence ID" value="NZ_JBHSJM010000001.1"/>
</dbReference>
<dbReference type="SMART" id="SM00220">
    <property type="entry name" value="S_TKc"/>
    <property type="match status" value="1"/>
</dbReference>
<dbReference type="PROSITE" id="PS50011">
    <property type="entry name" value="PROTEIN_KINASE_DOM"/>
    <property type="match status" value="1"/>
</dbReference>
<protein>
    <submittedName>
        <fullName evidence="3">LamG-like jellyroll fold domain-containing protein</fullName>
    </submittedName>
</protein>
<dbReference type="Pfam" id="PF00069">
    <property type="entry name" value="Pkinase"/>
    <property type="match status" value="1"/>
</dbReference>
<dbReference type="Gene3D" id="2.60.120.200">
    <property type="match status" value="1"/>
</dbReference>
<comment type="caution">
    <text evidence="3">The sequence shown here is derived from an EMBL/GenBank/DDBJ whole genome shotgun (WGS) entry which is preliminary data.</text>
</comment>
<evidence type="ECO:0000313" key="4">
    <source>
        <dbReference type="Proteomes" id="UP001597297"/>
    </source>
</evidence>
<dbReference type="Gene3D" id="1.10.510.10">
    <property type="entry name" value="Transferase(Phosphotransferase) domain 1"/>
    <property type="match status" value="1"/>
</dbReference>
<name>A0ABW5E8E4_9BACT</name>
<dbReference type="Proteomes" id="UP001597297">
    <property type="component" value="Unassembled WGS sequence"/>
</dbReference>
<gene>
    <name evidence="3" type="ORF">ACFSQZ_09290</name>
</gene>